<dbReference type="Pfam" id="PF01212">
    <property type="entry name" value="Beta_elim_lyase"/>
    <property type="match status" value="1"/>
</dbReference>
<name>A0ABW3ZDT7_9RHOB</name>
<keyword evidence="7" id="KW-1185">Reference proteome</keyword>
<dbReference type="EMBL" id="JBHTMU010000001">
    <property type="protein sequence ID" value="MFD1340885.1"/>
    <property type="molecule type" value="Genomic_DNA"/>
</dbReference>
<dbReference type="RefSeq" id="WP_386800945.1">
    <property type="nucleotide sequence ID" value="NZ_JBHTMU010000001.1"/>
</dbReference>
<evidence type="ECO:0000256" key="1">
    <source>
        <dbReference type="ARBA" id="ARBA00001933"/>
    </source>
</evidence>
<sequence length="345" mass="37176">MFFASDNGGPVPPQVLDALARANEGYASAYGADDITLRVTQKIRTLFEAPEAAVHLVATGTAANSLALATLCQPFQTVFCTPVAHIHEDECNAPEFYTGGAKLTLVPGGDLMSPEALEEAILSEEVRGVHGPQRGPVSITQATEKGSVYSLAQIAALSAVAHRYGLPVQLDGARFANACAALGCTPAEMTWKSGVDVAVFGGTKCGLMGVEAVIFFDPAKSWEFELRRKRGGHLFSKHRYLAAQIEALIDGDLWRDLAQRANARRARLQAGLETVADILGTPQANILFARLPRGTHRRLQEAGARYYLWDGTLEGPDDAPITARFVCDWSLPEAEIDRFIALLND</sequence>
<evidence type="ECO:0000256" key="4">
    <source>
        <dbReference type="ARBA" id="ARBA00022898"/>
    </source>
</evidence>
<dbReference type="Gene3D" id="3.40.640.10">
    <property type="entry name" value="Type I PLP-dependent aspartate aminotransferase-like (Major domain)"/>
    <property type="match status" value="1"/>
</dbReference>
<organism evidence="6 7">
    <name type="scientific">Litorisediminicola beolgyonensis</name>
    <dbReference type="NCBI Taxonomy" id="1173614"/>
    <lineage>
        <taxon>Bacteria</taxon>
        <taxon>Pseudomonadati</taxon>
        <taxon>Pseudomonadota</taxon>
        <taxon>Alphaproteobacteria</taxon>
        <taxon>Rhodobacterales</taxon>
        <taxon>Paracoccaceae</taxon>
        <taxon>Litorisediminicola</taxon>
    </lineage>
</organism>
<comment type="similarity">
    <text evidence="2">Belongs to the threonine aldolase family.</text>
</comment>
<comment type="caution">
    <text evidence="6">The sequence shown here is derived from an EMBL/GenBank/DDBJ whole genome shotgun (WGS) entry which is preliminary data.</text>
</comment>
<dbReference type="InterPro" id="IPR015422">
    <property type="entry name" value="PyrdxlP-dep_Trfase_small"/>
</dbReference>
<dbReference type="InterPro" id="IPR001597">
    <property type="entry name" value="ArAA_b-elim_lyase/Thr_aldolase"/>
</dbReference>
<evidence type="ECO:0000256" key="3">
    <source>
        <dbReference type="ARBA" id="ARBA00011881"/>
    </source>
</evidence>
<feature type="domain" description="Aromatic amino acid beta-eliminating lyase/threonine aldolase" evidence="5">
    <location>
        <begin position="3"/>
        <end position="281"/>
    </location>
</feature>
<evidence type="ECO:0000313" key="7">
    <source>
        <dbReference type="Proteomes" id="UP001597135"/>
    </source>
</evidence>
<protein>
    <submittedName>
        <fullName evidence="6">Threonine aldolase family protein</fullName>
    </submittedName>
</protein>
<proteinExistence type="inferred from homology"/>
<evidence type="ECO:0000313" key="6">
    <source>
        <dbReference type="EMBL" id="MFD1340885.1"/>
    </source>
</evidence>
<dbReference type="InterPro" id="IPR015421">
    <property type="entry name" value="PyrdxlP-dep_Trfase_major"/>
</dbReference>
<dbReference type="PANTHER" id="PTHR48097:SF5">
    <property type="entry name" value="LOW SPECIFICITY L-THREONINE ALDOLASE"/>
    <property type="match status" value="1"/>
</dbReference>
<reference evidence="7" key="1">
    <citation type="journal article" date="2019" name="Int. J. Syst. Evol. Microbiol.">
        <title>The Global Catalogue of Microorganisms (GCM) 10K type strain sequencing project: providing services to taxonomists for standard genome sequencing and annotation.</title>
        <authorList>
            <consortium name="The Broad Institute Genomics Platform"/>
            <consortium name="The Broad Institute Genome Sequencing Center for Infectious Disease"/>
            <person name="Wu L."/>
            <person name="Ma J."/>
        </authorList>
    </citation>
    <scope>NUCLEOTIDE SEQUENCE [LARGE SCALE GENOMIC DNA]</scope>
    <source>
        <strain evidence="7">CCUG 62953</strain>
    </source>
</reference>
<comment type="cofactor">
    <cofactor evidence="1">
        <name>pyridoxal 5'-phosphate</name>
        <dbReference type="ChEBI" id="CHEBI:597326"/>
    </cofactor>
</comment>
<evidence type="ECO:0000256" key="2">
    <source>
        <dbReference type="ARBA" id="ARBA00006966"/>
    </source>
</evidence>
<dbReference type="SUPFAM" id="SSF53383">
    <property type="entry name" value="PLP-dependent transferases"/>
    <property type="match status" value="1"/>
</dbReference>
<dbReference type="InterPro" id="IPR015424">
    <property type="entry name" value="PyrdxlP-dep_Trfase"/>
</dbReference>
<dbReference type="Proteomes" id="UP001597135">
    <property type="component" value="Unassembled WGS sequence"/>
</dbReference>
<dbReference type="Gene3D" id="3.90.1150.10">
    <property type="entry name" value="Aspartate Aminotransferase, domain 1"/>
    <property type="match status" value="1"/>
</dbReference>
<evidence type="ECO:0000259" key="5">
    <source>
        <dbReference type="Pfam" id="PF01212"/>
    </source>
</evidence>
<comment type="subunit">
    <text evidence="3">Homotetramer.</text>
</comment>
<accession>A0ABW3ZDT7</accession>
<keyword evidence="4" id="KW-0663">Pyridoxal phosphate</keyword>
<dbReference type="PANTHER" id="PTHR48097">
    <property type="entry name" value="L-THREONINE ALDOLASE-RELATED"/>
    <property type="match status" value="1"/>
</dbReference>
<gene>
    <name evidence="6" type="ORF">ACFQ4E_00450</name>
</gene>